<evidence type="ECO:0000259" key="1">
    <source>
        <dbReference type="PROSITE" id="PS50848"/>
    </source>
</evidence>
<accession>A0A8S1MQJ8</accession>
<dbReference type="EMBL" id="CAJJDM010000070">
    <property type="protein sequence ID" value="CAD8082440.1"/>
    <property type="molecule type" value="Genomic_DNA"/>
</dbReference>
<dbReference type="InterPro" id="IPR002913">
    <property type="entry name" value="START_lipid-bd_dom"/>
</dbReference>
<organism evidence="2 3">
    <name type="scientific">Paramecium primaurelia</name>
    <dbReference type="NCBI Taxonomy" id="5886"/>
    <lineage>
        <taxon>Eukaryota</taxon>
        <taxon>Sar</taxon>
        <taxon>Alveolata</taxon>
        <taxon>Ciliophora</taxon>
        <taxon>Intramacronucleata</taxon>
        <taxon>Oligohymenophorea</taxon>
        <taxon>Peniculida</taxon>
        <taxon>Parameciidae</taxon>
        <taxon>Paramecium</taxon>
    </lineage>
</organism>
<protein>
    <recommendedName>
        <fullName evidence="1">START domain-containing protein</fullName>
    </recommendedName>
</protein>
<dbReference type="Pfam" id="PF01852">
    <property type="entry name" value="START"/>
    <property type="match status" value="1"/>
</dbReference>
<name>A0A8S1MQJ8_PARPR</name>
<comment type="caution">
    <text evidence="2">The sequence shown here is derived from an EMBL/GenBank/DDBJ whole genome shotgun (WGS) entry which is preliminary data.</text>
</comment>
<sequence length="208" mass="24303">MQVNYEAIIDEAKNKMMKWQEINEQNMWELFQNKEGYVVYTKKNPENGINMNRSQTEIARTPEQILDLVADVNKRPLYDERVETAHVIEQIDANTRIIYVRIKPPIPFMNSRDLVMVQKVYKQNDGIYIVCSKSIIHLKTPPINKVERAEMHLSGWIIIPQPNQMTKIVTIQCFDPRGDVPTSVTNQYAKLQTDMMKAAIKYIALNYK</sequence>
<proteinExistence type="predicted"/>
<keyword evidence="3" id="KW-1185">Reference proteome</keyword>
<evidence type="ECO:0000313" key="3">
    <source>
        <dbReference type="Proteomes" id="UP000688137"/>
    </source>
</evidence>
<gene>
    <name evidence="2" type="ORF">PPRIM_AZ9-3.1.T0670255</name>
</gene>
<feature type="domain" description="START" evidence="1">
    <location>
        <begin position="24"/>
        <end position="208"/>
    </location>
</feature>
<dbReference type="PROSITE" id="PS50848">
    <property type="entry name" value="START"/>
    <property type="match status" value="1"/>
</dbReference>
<dbReference type="GO" id="GO:0008289">
    <property type="term" value="F:lipid binding"/>
    <property type="evidence" value="ECO:0007669"/>
    <property type="project" value="InterPro"/>
</dbReference>
<dbReference type="OMA" id="VTIQCFD"/>
<dbReference type="InterPro" id="IPR051213">
    <property type="entry name" value="START_lipid_transfer"/>
</dbReference>
<dbReference type="CDD" id="cd00177">
    <property type="entry name" value="START"/>
    <property type="match status" value="1"/>
</dbReference>
<dbReference type="AlphaFoldDB" id="A0A8S1MQJ8"/>
<dbReference type="SMART" id="SM00234">
    <property type="entry name" value="START"/>
    <property type="match status" value="1"/>
</dbReference>
<dbReference type="Proteomes" id="UP000688137">
    <property type="component" value="Unassembled WGS sequence"/>
</dbReference>
<dbReference type="FunFam" id="3.30.530.20:FF:000044">
    <property type="entry name" value="Uncharacterized protein"/>
    <property type="match status" value="1"/>
</dbReference>
<evidence type="ECO:0000313" key="2">
    <source>
        <dbReference type="EMBL" id="CAD8082440.1"/>
    </source>
</evidence>
<dbReference type="PANTHER" id="PTHR19308:SF56">
    <property type="entry name" value="START DOMAIN-CONTAINING PROTEIN"/>
    <property type="match status" value="1"/>
</dbReference>
<dbReference type="PANTHER" id="PTHR19308">
    <property type="entry name" value="PHOSPHATIDYLCHOLINE TRANSFER PROTEIN"/>
    <property type="match status" value="1"/>
</dbReference>
<reference evidence="2" key="1">
    <citation type="submission" date="2021-01" db="EMBL/GenBank/DDBJ databases">
        <authorList>
            <consortium name="Genoscope - CEA"/>
            <person name="William W."/>
        </authorList>
    </citation>
    <scope>NUCLEOTIDE SEQUENCE</scope>
</reference>